<gene>
    <name evidence="1" type="ORF">HYY20_03670</name>
</gene>
<dbReference type="Proteomes" id="UP000769766">
    <property type="component" value="Unassembled WGS sequence"/>
</dbReference>
<dbReference type="AlphaFoldDB" id="A0A932CMT4"/>
<protein>
    <submittedName>
        <fullName evidence="1">Uncharacterized protein</fullName>
    </submittedName>
</protein>
<accession>A0A932CMT4</accession>
<comment type="caution">
    <text evidence="1">The sequence shown here is derived from an EMBL/GenBank/DDBJ whole genome shotgun (WGS) entry which is preliminary data.</text>
</comment>
<evidence type="ECO:0000313" key="1">
    <source>
        <dbReference type="EMBL" id="MBI2875956.1"/>
    </source>
</evidence>
<name>A0A932CMT4_UNCTE</name>
<evidence type="ECO:0000313" key="2">
    <source>
        <dbReference type="Proteomes" id="UP000769766"/>
    </source>
</evidence>
<sequence>MATITPSDILDDLRVADQALRKFEQRYWLSSGVFYELYSQGHLDDGSHVEDFSEWAGHYKLKLKK</sequence>
<dbReference type="EMBL" id="JACPRF010000112">
    <property type="protein sequence ID" value="MBI2875956.1"/>
    <property type="molecule type" value="Genomic_DNA"/>
</dbReference>
<organism evidence="1 2">
    <name type="scientific">Tectimicrobiota bacterium</name>
    <dbReference type="NCBI Taxonomy" id="2528274"/>
    <lineage>
        <taxon>Bacteria</taxon>
        <taxon>Pseudomonadati</taxon>
        <taxon>Nitrospinota/Tectimicrobiota group</taxon>
        <taxon>Candidatus Tectimicrobiota</taxon>
    </lineage>
</organism>
<reference evidence="1" key="1">
    <citation type="submission" date="2020-07" db="EMBL/GenBank/DDBJ databases">
        <title>Huge and variable diversity of episymbiotic CPR bacteria and DPANN archaea in groundwater ecosystems.</title>
        <authorList>
            <person name="He C.Y."/>
            <person name="Keren R."/>
            <person name="Whittaker M."/>
            <person name="Farag I.F."/>
            <person name="Doudna J."/>
            <person name="Cate J.H.D."/>
            <person name="Banfield J.F."/>
        </authorList>
    </citation>
    <scope>NUCLEOTIDE SEQUENCE</scope>
    <source>
        <strain evidence="1">NC_groundwater_672_Ag_B-0.1um_62_36</strain>
    </source>
</reference>
<proteinExistence type="predicted"/>